<evidence type="ECO:0000313" key="2">
    <source>
        <dbReference type="Proteomes" id="UP000243024"/>
    </source>
</evidence>
<organism evidence="1 2">
    <name type="scientific">Hydrogenibacillus schlegelii</name>
    <name type="common">Bacillus schlegelii</name>
    <dbReference type="NCBI Taxonomy" id="1484"/>
    <lineage>
        <taxon>Bacteria</taxon>
        <taxon>Bacillati</taxon>
        <taxon>Bacillota</taxon>
        <taxon>Bacilli</taxon>
        <taxon>Bacillales</taxon>
        <taxon>Bacillales Family X. Incertae Sedis</taxon>
        <taxon>Hydrogenibacillus</taxon>
    </lineage>
</organism>
<comment type="caution">
    <text evidence="1">The sequence shown here is derived from an EMBL/GenBank/DDBJ whole genome shotgun (WGS) entry which is preliminary data.</text>
</comment>
<keyword evidence="2" id="KW-1185">Reference proteome</keyword>
<gene>
    <name evidence="1" type="ORF">SA87_04550</name>
</gene>
<sequence>MSRRGRSSFTLSFPMRFGEWSAPVRNRLPADHSFRDIGRAVDFAFVEEETADLYSADQGRPCER</sequence>
<dbReference type="AlphaFoldDB" id="A0A179IQ45"/>
<protein>
    <submittedName>
        <fullName evidence="1">Uncharacterized protein</fullName>
    </submittedName>
</protein>
<dbReference type="STRING" id="1484.SA87_04550"/>
<reference evidence="1 2" key="1">
    <citation type="submission" date="2015-09" db="EMBL/GenBank/DDBJ databases">
        <title>Draft genome sequence of Hydrogenibacillus schlegelii DSM 2000.</title>
        <authorList>
            <person name="Hemp J."/>
        </authorList>
    </citation>
    <scope>NUCLEOTIDE SEQUENCE [LARGE SCALE GENOMIC DNA]</scope>
    <source>
        <strain evidence="1 2">MA 48</strain>
    </source>
</reference>
<dbReference type="Proteomes" id="UP000243024">
    <property type="component" value="Unassembled WGS sequence"/>
</dbReference>
<name>A0A179IQ45_HYDSH</name>
<evidence type="ECO:0000313" key="1">
    <source>
        <dbReference type="EMBL" id="OAR03972.1"/>
    </source>
</evidence>
<dbReference type="EMBL" id="JXBB01000032">
    <property type="protein sequence ID" value="OAR03972.1"/>
    <property type="molecule type" value="Genomic_DNA"/>
</dbReference>
<accession>A0A179IQ45</accession>
<proteinExistence type="predicted"/>